<dbReference type="EMBL" id="LOTN01000046">
    <property type="protein sequence ID" value="KUZ86543.1"/>
    <property type="molecule type" value="Genomic_DNA"/>
</dbReference>
<sequence length="113" mass="12280">MNEGIQRRARRLDRHAAAAALAGALTDETPTGRPQFHAKKEVPGLDLQEPCFRTVESYDNDGRLFERIVIEKIAPASFNEAAFDPKNPACRRGSAGACGAQSSSSSWCLCQCL</sequence>
<proteinExistence type="predicted"/>
<gene>
    <name evidence="1" type="ORF">WI38_21950</name>
</gene>
<evidence type="ECO:0000313" key="1">
    <source>
        <dbReference type="EMBL" id="KUZ86543.1"/>
    </source>
</evidence>
<evidence type="ECO:0000313" key="2">
    <source>
        <dbReference type="Proteomes" id="UP000065521"/>
    </source>
</evidence>
<reference evidence="1 2" key="1">
    <citation type="submission" date="2015-11" db="EMBL/GenBank/DDBJ databases">
        <title>Expanding the genomic diversity of Burkholderia species for the development of highly accurate diagnostics.</title>
        <authorList>
            <person name="Sahl J."/>
            <person name="Keim P."/>
            <person name="Wagner D."/>
        </authorList>
    </citation>
    <scope>NUCLEOTIDE SEQUENCE [LARGE SCALE GENOMIC DNA]</scope>
    <source>
        <strain evidence="1 2">RF32-BP4</strain>
    </source>
</reference>
<name>A0A124LCB3_9BURK</name>
<organism evidence="1 2">
    <name type="scientific">Burkholderia ubonensis</name>
    <dbReference type="NCBI Taxonomy" id="101571"/>
    <lineage>
        <taxon>Bacteria</taxon>
        <taxon>Pseudomonadati</taxon>
        <taxon>Pseudomonadota</taxon>
        <taxon>Betaproteobacteria</taxon>
        <taxon>Burkholderiales</taxon>
        <taxon>Burkholderiaceae</taxon>
        <taxon>Burkholderia</taxon>
        <taxon>Burkholderia cepacia complex</taxon>
    </lineage>
</organism>
<dbReference type="AlphaFoldDB" id="A0A124LCB3"/>
<dbReference type="Proteomes" id="UP000065521">
    <property type="component" value="Unassembled WGS sequence"/>
</dbReference>
<protein>
    <submittedName>
        <fullName evidence="1">Uncharacterized protein</fullName>
    </submittedName>
</protein>
<dbReference type="InterPro" id="IPR011465">
    <property type="entry name" value="DUF1571"/>
</dbReference>
<comment type="caution">
    <text evidence="1">The sequence shown here is derived from an EMBL/GenBank/DDBJ whole genome shotgun (WGS) entry which is preliminary data.</text>
</comment>
<accession>A0A124LCB3</accession>
<dbReference type="Pfam" id="PF07608">
    <property type="entry name" value="DUF1571"/>
    <property type="match status" value="1"/>
</dbReference>